<dbReference type="AlphaFoldDB" id="A0A3S3MAL7"/>
<evidence type="ECO:0000256" key="10">
    <source>
        <dbReference type="ARBA" id="ARBA00023163"/>
    </source>
</evidence>
<evidence type="ECO:0000259" key="14">
    <source>
        <dbReference type="PROSITE" id="PS51437"/>
    </source>
</evidence>
<dbReference type="Gene3D" id="2.60.40.10">
    <property type="entry name" value="Immunoglobulins"/>
    <property type="match status" value="1"/>
</dbReference>
<feature type="compositionally biased region" description="Polar residues" evidence="13">
    <location>
        <begin position="1078"/>
        <end position="1091"/>
    </location>
</feature>
<dbReference type="Pfam" id="PF00612">
    <property type="entry name" value="IQ"/>
    <property type="match status" value="2"/>
</dbReference>
<feature type="domain" description="CG-1" evidence="14">
    <location>
        <begin position="9"/>
        <end position="135"/>
    </location>
</feature>
<reference evidence="15 16" key="1">
    <citation type="journal article" date="2019" name="Nat. Plants">
        <title>Stout camphor tree genome fills gaps in understanding of flowering plant genome evolution.</title>
        <authorList>
            <person name="Chaw S.M."/>
            <person name="Liu Y.C."/>
            <person name="Wu Y.W."/>
            <person name="Wang H.Y."/>
            <person name="Lin C.I."/>
            <person name="Wu C.S."/>
            <person name="Ke H.M."/>
            <person name="Chang L.Y."/>
            <person name="Hsu C.Y."/>
            <person name="Yang H.T."/>
            <person name="Sudianto E."/>
            <person name="Hsu M.H."/>
            <person name="Wu K.P."/>
            <person name="Wang L.N."/>
            <person name="Leebens-Mack J.H."/>
            <person name="Tsai I.J."/>
        </authorList>
    </citation>
    <scope>NUCLEOTIDE SEQUENCE [LARGE SCALE GENOMIC DNA]</scope>
    <source>
        <strain evidence="16">cv. Chaw 1501</strain>
        <tissue evidence="15">Young leaves</tissue>
    </source>
</reference>
<dbReference type="PROSITE" id="PS50088">
    <property type="entry name" value="ANK_REPEAT"/>
    <property type="match status" value="1"/>
</dbReference>
<keyword evidence="3" id="KW-0677">Repeat</keyword>
<evidence type="ECO:0000256" key="1">
    <source>
        <dbReference type="ARBA" id="ARBA00004123"/>
    </source>
</evidence>
<dbReference type="OrthoDB" id="407555at2759"/>
<dbReference type="SUPFAM" id="SSF48403">
    <property type="entry name" value="Ankyrin repeat"/>
    <property type="match status" value="1"/>
</dbReference>
<dbReference type="GO" id="GO:0005516">
    <property type="term" value="F:calmodulin binding"/>
    <property type="evidence" value="ECO:0007669"/>
    <property type="project" value="UniProtKB-KW"/>
</dbReference>
<dbReference type="InterPro" id="IPR014756">
    <property type="entry name" value="Ig_E-set"/>
</dbReference>
<evidence type="ECO:0000256" key="6">
    <source>
        <dbReference type="ARBA" id="ARBA00023015"/>
    </source>
</evidence>
<dbReference type="Proteomes" id="UP000283530">
    <property type="component" value="Unassembled WGS sequence"/>
</dbReference>
<keyword evidence="6" id="KW-0805">Transcription regulation</keyword>
<evidence type="ECO:0000256" key="5">
    <source>
        <dbReference type="ARBA" id="ARBA00022860"/>
    </source>
</evidence>
<dbReference type="InterPro" id="IPR002110">
    <property type="entry name" value="Ankyrin_rpt"/>
</dbReference>
<dbReference type="SMART" id="SM01076">
    <property type="entry name" value="CG-1"/>
    <property type="match status" value="1"/>
</dbReference>
<dbReference type="PROSITE" id="PS50096">
    <property type="entry name" value="IQ"/>
    <property type="match status" value="2"/>
</dbReference>
<dbReference type="GO" id="GO:0003712">
    <property type="term" value="F:transcription coregulator activity"/>
    <property type="evidence" value="ECO:0007669"/>
    <property type="project" value="TreeGrafter"/>
</dbReference>
<feature type="region of interest" description="Disordered" evidence="13">
    <location>
        <begin position="448"/>
        <end position="467"/>
    </location>
</feature>
<dbReference type="InterPro" id="IPR036770">
    <property type="entry name" value="Ankyrin_rpt-contain_sf"/>
</dbReference>
<dbReference type="GO" id="GO:0003690">
    <property type="term" value="F:double-stranded DNA binding"/>
    <property type="evidence" value="ECO:0007669"/>
    <property type="project" value="TreeGrafter"/>
</dbReference>
<sequence length="1103" mass="122405">MMMQNGYDINKLFQEAQSRWLKPAEVFFVLQNYDKHHLNLKPPENPQSGSLFLFNRRVLRFFRKDGVSWRKKKDGKSVGEAHERLKVGDVDAVNCYYAHGEQNPNFQRRCYWILDPTCDHIVLVHYREITDRKTYNGSTSDLLPDSFSIFSQSSGYCNVHPGSSSGISESHESYQSAFSPGSVEEVSSPFVGRNNNMDRVDVDGPGEFGGSSYPEVNQALRRLTVQLSLDDDDGLMYLEKLPPDYSQIENPQDSELLVYGSEESKHDALIGLPLGEHDQWSVGNNGVQANLKELLLQNSGDTEKQDGQPFDPGCKTDRKEPNSWKEMLEMSSISTGINSQNKPLDILPLNGVSHPPQNEIFKYEAGYHSKDATSLETGSLFLSDRGNVSTDLSMQPEKLIFQWQDFKGMNEANQSNCHRNSESDFSLQLSATRQFLLGSDDAIISPSSSELTQKDEKSVHSSIHSSATPTIGTDSGIGMLGRTDSIAWMETGNIPIVKHTPDCYEVWFNQKNSIATPVEADSSLTIPREQHFSIREISPGWAYSTESTKVCALIITGDFLCDHLEHVWGCMFGDIEVPAEVIQAGVLRCQAPQHKAGKVTFCITSGNKEPCSEVREFEYRMQLKSSTLDDDLPEKDAYKSTEELLLLAKFAKNLLVGHDSSSVARVDYVESGVGNLRKSRIADDPWGQIIESLLIGSENPSTIMDSILQELLKDKLQQWLSSRCRGGEVTDNSLSKEERGIIHMIAGLGYEWALNSILNVGVGINFRDLNGWTALHWAARFGREKMVAALLAAGASAGAVTDPTSQDPVGKSPASIAAACGHKGLAGYLSEVALTSHLSSLTLKESKISEGSASVEAERTVESISDKSIQIPADAIEDQLSLIDSLAAVRNAAQAAARIQSAFHAYSFRRRQQRAAASCDEHGLTADDIHGLSAASKLLGLRDHKLNTAALSIQKKYRGWKGRKEFLALRQNVVKIQAHVRGHQVRRKYKFLWTVGVLEKVVLRWRRKGVGLRGFRAEPLPIDQSEDDDILKVFRKQKVDVAVDEAVSRVLSIVDSPKARQQYRRILEGYRQAKAQISSNNGKALSSQGNDMESDVDDMHHFA</sequence>
<proteinExistence type="inferred from homology"/>
<keyword evidence="16" id="KW-1185">Reference proteome</keyword>
<comment type="subcellular location">
    <subcellularLocation>
        <location evidence="1">Nucleus</location>
    </subcellularLocation>
</comment>
<evidence type="ECO:0000256" key="13">
    <source>
        <dbReference type="SAM" id="MobiDB-lite"/>
    </source>
</evidence>
<dbReference type="Pfam" id="PF03859">
    <property type="entry name" value="CG-1"/>
    <property type="match status" value="1"/>
</dbReference>
<dbReference type="EMBL" id="QPKB01000003">
    <property type="protein sequence ID" value="RWR80027.1"/>
    <property type="molecule type" value="Genomic_DNA"/>
</dbReference>
<dbReference type="PROSITE" id="PS51437">
    <property type="entry name" value="CG_1"/>
    <property type="match status" value="1"/>
</dbReference>
<dbReference type="GO" id="GO:0005634">
    <property type="term" value="C:nucleus"/>
    <property type="evidence" value="ECO:0007669"/>
    <property type="project" value="UniProtKB-SubCell"/>
</dbReference>
<evidence type="ECO:0000256" key="7">
    <source>
        <dbReference type="ARBA" id="ARBA00023043"/>
    </source>
</evidence>
<dbReference type="PROSITE" id="PS50297">
    <property type="entry name" value="ANK_REP_REGION"/>
    <property type="match status" value="1"/>
</dbReference>
<dbReference type="PANTHER" id="PTHR23335">
    <property type="entry name" value="CALMODULIN-BINDING TRANSCRIPTION ACTIVATOR CAMTA"/>
    <property type="match status" value="1"/>
</dbReference>
<dbReference type="InterPro" id="IPR027417">
    <property type="entry name" value="P-loop_NTPase"/>
</dbReference>
<gene>
    <name evidence="15" type="ORF">CKAN_00863200</name>
</gene>
<dbReference type="InterPro" id="IPR005559">
    <property type="entry name" value="CG-1_dom"/>
</dbReference>
<dbReference type="InterPro" id="IPR013783">
    <property type="entry name" value="Ig-like_fold"/>
</dbReference>
<accession>A0A3S3MAL7</accession>
<feature type="region of interest" description="Disordered" evidence="13">
    <location>
        <begin position="300"/>
        <end position="320"/>
    </location>
</feature>
<dbReference type="SUPFAM" id="SSF52540">
    <property type="entry name" value="P-loop containing nucleoside triphosphate hydrolases"/>
    <property type="match status" value="1"/>
</dbReference>
<evidence type="ECO:0000313" key="16">
    <source>
        <dbReference type="Proteomes" id="UP000283530"/>
    </source>
</evidence>
<dbReference type="Gene3D" id="1.20.5.190">
    <property type="match status" value="1"/>
</dbReference>
<dbReference type="GO" id="GO:0006357">
    <property type="term" value="P:regulation of transcription by RNA polymerase II"/>
    <property type="evidence" value="ECO:0007669"/>
    <property type="project" value="TreeGrafter"/>
</dbReference>
<keyword evidence="7 12" id="KW-0040">ANK repeat</keyword>
<dbReference type="SUPFAM" id="SSF81296">
    <property type="entry name" value="E set domains"/>
    <property type="match status" value="1"/>
</dbReference>
<evidence type="ECO:0000256" key="3">
    <source>
        <dbReference type="ARBA" id="ARBA00022737"/>
    </source>
</evidence>
<evidence type="ECO:0000256" key="8">
    <source>
        <dbReference type="ARBA" id="ARBA00023125"/>
    </source>
</evidence>
<keyword evidence="4" id="KW-0106">Calcium</keyword>
<dbReference type="Pfam" id="PF12796">
    <property type="entry name" value="Ank_2"/>
    <property type="match status" value="1"/>
</dbReference>
<feature type="region of interest" description="Disordered" evidence="13">
    <location>
        <begin position="1078"/>
        <end position="1103"/>
    </location>
</feature>
<dbReference type="Gene3D" id="1.25.40.20">
    <property type="entry name" value="Ankyrin repeat-containing domain"/>
    <property type="match status" value="1"/>
</dbReference>
<evidence type="ECO:0000256" key="11">
    <source>
        <dbReference type="ARBA" id="ARBA00023242"/>
    </source>
</evidence>
<evidence type="ECO:0000256" key="2">
    <source>
        <dbReference type="ARBA" id="ARBA00008267"/>
    </source>
</evidence>
<name>A0A3S3MAL7_9MAGN</name>
<comment type="caution">
    <text evidence="15">The sequence shown here is derived from an EMBL/GenBank/DDBJ whole genome shotgun (WGS) entry which is preliminary data.</text>
</comment>
<keyword evidence="11" id="KW-0539">Nucleus</keyword>
<comment type="similarity">
    <text evidence="2">Belongs to the CAMTA family.</text>
</comment>
<evidence type="ECO:0000256" key="12">
    <source>
        <dbReference type="PROSITE-ProRule" id="PRU00023"/>
    </source>
</evidence>
<dbReference type="SMART" id="SM00015">
    <property type="entry name" value="IQ"/>
    <property type="match status" value="3"/>
</dbReference>
<protein>
    <submittedName>
        <fullName evidence="15">Calmodulin-binding transcription activator 4-like protein isoform X1</fullName>
    </submittedName>
</protein>
<dbReference type="PANTHER" id="PTHR23335:SF1">
    <property type="entry name" value="CALMODULIN-BINDING TRANSCRIPTION ACTIVATOR, ISOFORM F"/>
    <property type="match status" value="1"/>
</dbReference>
<dbReference type="InterPro" id="IPR000048">
    <property type="entry name" value="IQ_motif_EF-hand-BS"/>
</dbReference>
<keyword evidence="8" id="KW-0238">DNA-binding</keyword>
<keyword evidence="10" id="KW-0804">Transcription</keyword>
<keyword evidence="9" id="KW-0010">Activator</keyword>
<keyword evidence="5" id="KW-0112">Calmodulin-binding</keyword>
<evidence type="ECO:0000313" key="15">
    <source>
        <dbReference type="EMBL" id="RWR80027.1"/>
    </source>
</evidence>
<evidence type="ECO:0000256" key="9">
    <source>
        <dbReference type="ARBA" id="ARBA00023159"/>
    </source>
</evidence>
<organism evidence="15 16">
    <name type="scientific">Cinnamomum micranthum f. kanehirae</name>
    <dbReference type="NCBI Taxonomy" id="337451"/>
    <lineage>
        <taxon>Eukaryota</taxon>
        <taxon>Viridiplantae</taxon>
        <taxon>Streptophyta</taxon>
        <taxon>Embryophyta</taxon>
        <taxon>Tracheophyta</taxon>
        <taxon>Spermatophyta</taxon>
        <taxon>Magnoliopsida</taxon>
        <taxon>Magnoliidae</taxon>
        <taxon>Laurales</taxon>
        <taxon>Lauraceae</taxon>
        <taxon>Cinnamomum</taxon>
    </lineage>
</organism>
<feature type="repeat" description="ANK" evidence="12">
    <location>
        <begin position="770"/>
        <end position="802"/>
    </location>
</feature>
<dbReference type="FunFam" id="1.20.5.190:FF:000003">
    <property type="entry name" value="Calmodulin-binding transcription activator 2"/>
    <property type="match status" value="1"/>
</dbReference>
<dbReference type="SMART" id="SM00248">
    <property type="entry name" value="ANK"/>
    <property type="match status" value="1"/>
</dbReference>
<evidence type="ECO:0000256" key="4">
    <source>
        <dbReference type="ARBA" id="ARBA00022837"/>
    </source>
</evidence>